<reference evidence="3" key="1">
    <citation type="submission" date="2020-06" db="EMBL/GenBank/DDBJ databases">
        <title>Draft genome of Bugula neritina, a colonial animal packing powerful symbionts and potential medicines.</title>
        <authorList>
            <person name="Rayko M."/>
        </authorList>
    </citation>
    <scope>NUCLEOTIDE SEQUENCE [LARGE SCALE GENOMIC DNA]</scope>
    <source>
        <strain evidence="3">Kwan_BN1</strain>
    </source>
</reference>
<keyword evidence="4" id="KW-1185">Reference proteome</keyword>
<dbReference type="CDD" id="cd22674">
    <property type="entry name" value="FHA_PPP1R8"/>
    <property type="match status" value="1"/>
</dbReference>
<feature type="domain" description="FHA" evidence="2">
    <location>
        <begin position="42"/>
        <end position="94"/>
    </location>
</feature>
<dbReference type="AlphaFoldDB" id="A0A7J7JEX2"/>
<gene>
    <name evidence="3" type="ORF">EB796_017559</name>
</gene>
<dbReference type="InterPro" id="IPR050923">
    <property type="entry name" value="Cell_Proc_Reg/RNA_Proc"/>
</dbReference>
<dbReference type="EMBL" id="VXIV02002612">
    <property type="protein sequence ID" value="KAF6024164.1"/>
    <property type="molecule type" value="Genomic_DNA"/>
</dbReference>
<evidence type="ECO:0000256" key="1">
    <source>
        <dbReference type="SAM" id="MobiDB-lite"/>
    </source>
</evidence>
<dbReference type="Proteomes" id="UP000593567">
    <property type="component" value="Unassembled WGS sequence"/>
</dbReference>
<feature type="region of interest" description="Disordered" evidence="1">
    <location>
        <begin position="260"/>
        <end position="288"/>
    </location>
</feature>
<name>A0A7J7JEX2_BUGNE</name>
<organism evidence="3 4">
    <name type="scientific">Bugula neritina</name>
    <name type="common">Brown bryozoan</name>
    <name type="synonym">Sertularia neritina</name>
    <dbReference type="NCBI Taxonomy" id="10212"/>
    <lineage>
        <taxon>Eukaryota</taxon>
        <taxon>Metazoa</taxon>
        <taxon>Spiralia</taxon>
        <taxon>Lophotrochozoa</taxon>
        <taxon>Bryozoa</taxon>
        <taxon>Gymnolaemata</taxon>
        <taxon>Cheilostomatida</taxon>
        <taxon>Flustrina</taxon>
        <taxon>Buguloidea</taxon>
        <taxon>Bugulidae</taxon>
        <taxon>Bugula</taxon>
    </lineage>
</organism>
<dbReference type="Gene3D" id="2.60.200.20">
    <property type="match status" value="1"/>
</dbReference>
<dbReference type="OrthoDB" id="4096268at2759"/>
<dbReference type="PROSITE" id="PS50006">
    <property type="entry name" value="FHA_DOMAIN"/>
    <property type="match status" value="1"/>
</dbReference>
<accession>A0A7J7JEX2</accession>
<sequence length="288" mass="32755">MSNANNFEVPNWAGKPPVGLHLDVTKDGKLVQKLMSDQKKCYFFGRNKELVDFHVPHDSCSRVHSAMIWHKHLNRPFLIDLGSTHGTWIGRMRLESKKPTQVPSDSEFHFGASTRRYIIRERPQQNAENEESAWTFPDAKAQKRKLKRAHITFNEDEEVINPEDIDPSVGRFRNLVQTTVIPTKRQRMENMANSLGQEDVSKGRSLVQVHEPSSHYLDSTSPYSTAAKLGISVPNLAPDISVGVQLPSVDINPKIHVKMETNEEPDLPKKKKYAKEAWPGRKPSHLLV</sequence>
<dbReference type="SUPFAM" id="SSF49879">
    <property type="entry name" value="SMAD/FHA domain"/>
    <property type="match status" value="1"/>
</dbReference>
<dbReference type="Pfam" id="PF00498">
    <property type="entry name" value="FHA"/>
    <property type="match status" value="1"/>
</dbReference>
<dbReference type="PANTHER" id="PTHR23308">
    <property type="entry name" value="NUCLEAR INHIBITOR OF PROTEIN PHOSPHATASE-1"/>
    <property type="match status" value="1"/>
</dbReference>
<evidence type="ECO:0000313" key="4">
    <source>
        <dbReference type="Proteomes" id="UP000593567"/>
    </source>
</evidence>
<protein>
    <submittedName>
        <fullName evidence="3">PPP1R8</fullName>
    </submittedName>
</protein>
<dbReference type="SMART" id="SM00240">
    <property type="entry name" value="FHA"/>
    <property type="match status" value="1"/>
</dbReference>
<comment type="caution">
    <text evidence="3">The sequence shown here is derived from an EMBL/GenBank/DDBJ whole genome shotgun (WGS) entry which is preliminary data.</text>
</comment>
<evidence type="ECO:0000259" key="2">
    <source>
        <dbReference type="PROSITE" id="PS50006"/>
    </source>
</evidence>
<dbReference type="InterPro" id="IPR008984">
    <property type="entry name" value="SMAD_FHA_dom_sf"/>
</dbReference>
<evidence type="ECO:0000313" key="3">
    <source>
        <dbReference type="EMBL" id="KAF6024164.1"/>
    </source>
</evidence>
<dbReference type="InterPro" id="IPR000253">
    <property type="entry name" value="FHA_dom"/>
</dbReference>
<proteinExistence type="predicted"/>
<dbReference type="FunFam" id="2.60.200.20:FF:000019">
    <property type="entry name" value="Nuclear inhibitor of protein phosphatase"/>
    <property type="match status" value="1"/>
</dbReference>